<dbReference type="Pfam" id="PF11887">
    <property type="entry name" value="Mce4_CUP1"/>
    <property type="match status" value="1"/>
</dbReference>
<sequence>MTRGAVVRRRLLGVMFFVVLGLFLFVTIGQFQGQFTRVVSVRLVTDTVGNALPQQADVKARGVIVGTVESTTTEDGEVTSTLAIEPAMAPLIPSNATARLLPKTLFGERFVSLEIPEDPGPAVTDGTTLYQDTSGHAVEISEVLDGLLPLLQAVPPQDLSNTLGALAQGFSGRGEEFGFTLDRLEQIFGSVNTELPALQDGLRGLADFSETYSDAGPQLVNALDNLRVTGNTVVEKQGTLAALYASGGASAASTAALLENNREQVISFAADSREALQVFARSSPTFGCMLGGFARTAPAARDIIAPDDPFPGVRANVQFTNPKGRYLPNQDEPRLLDDRPPACYDGYKLAGEFFPQYPGGSSYNDGSYQPPSRNPGETWFDALPAPPGVPDQVPGWGEPSPPVVPVGAGAEVQPAAYAGSAIERETLQVVYAEAGGIEPDDVPGWTTAVGAPALRGAEVSIR</sequence>
<protein>
    <submittedName>
        <fullName evidence="4">MCE family protein</fullName>
    </submittedName>
</protein>
<dbReference type="EMBL" id="QRCM01000001">
    <property type="protein sequence ID" value="TXG91922.1"/>
    <property type="molecule type" value="Genomic_DNA"/>
</dbReference>
<feature type="domain" description="Mammalian cell entry C-terminal" evidence="3">
    <location>
        <begin position="123"/>
        <end position="340"/>
    </location>
</feature>
<dbReference type="InterPro" id="IPR005693">
    <property type="entry name" value="Mce"/>
</dbReference>
<gene>
    <name evidence="4" type="ORF">DW322_19195</name>
</gene>
<dbReference type="InterPro" id="IPR024516">
    <property type="entry name" value="Mce_C"/>
</dbReference>
<dbReference type="Pfam" id="PF02470">
    <property type="entry name" value="MlaD"/>
    <property type="match status" value="1"/>
</dbReference>
<feature type="domain" description="Mce/MlaD" evidence="2">
    <location>
        <begin position="40"/>
        <end position="114"/>
    </location>
</feature>
<dbReference type="AlphaFoldDB" id="A0A6P2CHW5"/>
<keyword evidence="1" id="KW-0812">Transmembrane</keyword>
<keyword evidence="1" id="KW-0472">Membrane</keyword>
<dbReference type="InterPro" id="IPR052336">
    <property type="entry name" value="MlaD_Phospholipid_Transporter"/>
</dbReference>
<evidence type="ECO:0000313" key="5">
    <source>
        <dbReference type="Proteomes" id="UP000471120"/>
    </source>
</evidence>
<proteinExistence type="predicted"/>
<reference evidence="4 5" key="1">
    <citation type="submission" date="2018-07" db="EMBL/GenBank/DDBJ databases">
        <title>Genome sequence of Rhodococcus rhodnii ATCC 35071 from Rhodnius prolixus.</title>
        <authorList>
            <person name="Patel V."/>
            <person name="Vogel K.J."/>
        </authorList>
    </citation>
    <scope>NUCLEOTIDE SEQUENCE [LARGE SCALE GENOMIC DNA]</scope>
    <source>
        <strain evidence="4 5">ATCC 35071</strain>
    </source>
</reference>
<dbReference type="NCBIfam" id="TIGR00996">
    <property type="entry name" value="Mtu_fam_mce"/>
    <property type="match status" value="1"/>
</dbReference>
<feature type="transmembrane region" description="Helical" evidence="1">
    <location>
        <begin position="12"/>
        <end position="31"/>
    </location>
</feature>
<comment type="caution">
    <text evidence="4">The sequence shown here is derived from an EMBL/GenBank/DDBJ whole genome shotgun (WGS) entry which is preliminary data.</text>
</comment>
<name>A0A6P2CHW5_9NOCA</name>
<organism evidence="4 5">
    <name type="scientific">Rhodococcus rhodnii</name>
    <dbReference type="NCBI Taxonomy" id="38312"/>
    <lineage>
        <taxon>Bacteria</taxon>
        <taxon>Bacillati</taxon>
        <taxon>Actinomycetota</taxon>
        <taxon>Actinomycetes</taxon>
        <taxon>Mycobacteriales</taxon>
        <taxon>Nocardiaceae</taxon>
        <taxon>Rhodococcus</taxon>
    </lineage>
</organism>
<dbReference type="PANTHER" id="PTHR33371:SF19">
    <property type="entry name" value="MCE-FAMILY PROTEIN MCE4A"/>
    <property type="match status" value="1"/>
</dbReference>
<dbReference type="Proteomes" id="UP000471120">
    <property type="component" value="Unassembled WGS sequence"/>
</dbReference>
<accession>A0A6P2CHW5</accession>
<dbReference type="GO" id="GO:0005576">
    <property type="term" value="C:extracellular region"/>
    <property type="evidence" value="ECO:0007669"/>
    <property type="project" value="TreeGrafter"/>
</dbReference>
<evidence type="ECO:0000256" key="1">
    <source>
        <dbReference type="SAM" id="Phobius"/>
    </source>
</evidence>
<evidence type="ECO:0000259" key="3">
    <source>
        <dbReference type="Pfam" id="PF11887"/>
    </source>
</evidence>
<dbReference type="RefSeq" id="WP_072713592.1">
    <property type="nucleotide sequence ID" value="NZ_QRCM01000001.1"/>
</dbReference>
<dbReference type="GO" id="GO:0051701">
    <property type="term" value="P:biological process involved in interaction with host"/>
    <property type="evidence" value="ECO:0007669"/>
    <property type="project" value="TreeGrafter"/>
</dbReference>
<keyword evidence="1" id="KW-1133">Transmembrane helix</keyword>
<dbReference type="PANTHER" id="PTHR33371">
    <property type="entry name" value="INTERMEMBRANE PHOSPHOLIPID TRANSPORT SYSTEM BINDING PROTEIN MLAD-RELATED"/>
    <property type="match status" value="1"/>
</dbReference>
<evidence type="ECO:0000313" key="4">
    <source>
        <dbReference type="EMBL" id="TXG91922.1"/>
    </source>
</evidence>
<evidence type="ECO:0000259" key="2">
    <source>
        <dbReference type="Pfam" id="PF02470"/>
    </source>
</evidence>
<dbReference type="InterPro" id="IPR003399">
    <property type="entry name" value="Mce/MlaD"/>
</dbReference>